<evidence type="ECO:0000313" key="3">
    <source>
        <dbReference type="Proteomes" id="UP001430953"/>
    </source>
</evidence>
<keyword evidence="3" id="KW-1185">Reference proteome</keyword>
<dbReference type="EMBL" id="JADYXP020000001">
    <property type="protein sequence ID" value="KAL0132910.1"/>
    <property type="molecule type" value="Genomic_DNA"/>
</dbReference>
<proteinExistence type="predicted"/>
<feature type="region of interest" description="Disordered" evidence="1">
    <location>
        <begin position="89"/>
        <end position="112"/>
    </location>
</feature>
<dbReference type="Proteomes" id="UP001430953">
    <property type="component" value="Unassembled WGS sequence"/>
</dbReference>
<organism evidence="2 3">
    <name type="scientific">Cardiocondyla obscurior</name>
    <dbReference type="NCBI Taxonomy" id="286306"/>
    <lineage>
        <taxon>Eukaryota</taxon>
        <taxon>Metazoa</taxon>
        <taxon>Ecdysozoa</taxon>
        <taxon>Arthropoda</taxon>
        <taxon>Hexapoda</taxon>
        <taxon>Insecta</taxon>
        <taxon>Pterygota</taxon>
        <taxon>Neoptera</taxon>
        <taxon>Endopterygota</taxon>
        <taxon>Hymenoptera</taxon>
        <taxon>Apocrita</taxon>
        <taxon>Aculeata</taxon>
        <taxon>Formicoidea</taxon>
        <taxon>Formicidae</taxon>
        <taxon>Myrmicinae</taxon>
        <taxon>Cardiocondyla</taxon>
    </lineage>
</organism>
<protein>
    <submittedName>
        <fullName evidence="2">Uncharacterized protein</fullName>
    </submittedName>
</protein>
<comment type="caution">
    <text evidence="2">The sequence shown here is derived from an EMBL/GenBank/DDBJ whole genome shotgun (WGS) entry which is preliminary data.</text>
</comment>
<accession>A0AAW2H039</accession>
<name>A0AAW2H039_9HYME</name>
<gene>
    <name evidence="2" type="ORF">PUN28_000562</name>
</gene>
<evidence type="ECO:0000256" key="1">
    <source>
        <dbReference type="SAM" id="MobiDB-lite"/>
    </source>
</evidence>
<reference evidence="2 3" key="1">
    <citation type="submission" date="2023-03" db="EMBL/GenBank/DDBJ databases">
        <title>High recombination rates correlate with genetic variation in Cardiocondyla obscurior ants.</title>
        <authorList>
            <person name="Errbii M."/>
        </authorList>
    </citation>
    <scope>NUCLEOTIDE SEQUENCE [LARGE SCALE GENOMIC DNA]</scope>
    <source>
        <strain evidence="2">Alpha-2009</strain>
        <tissue evidence="2">Whole body</tissue>
    </source>
</reference>
<evidence type="ECO:0000313" key="2">
    <source>
        <dbReference type="EMBL" id="KAL0132910.1"/>
    </source>
</evidence>
<dbReference type="AlphaFoldDB" id="A0AAW2H039"/>
<sequence length="112" mass="12046">MGSEVVRRQCGDPEPTGNSMDVNGREGLVACRAGNDARKRNTNAARVVNSADLFGRSYFRVSAATEGGRALQRPIVAIAMVGEVMRDAGGEKGTAQIADSRKRKEELARKPR</sequence>
<feature type="compositionally biased region" description="Basic and acidic residues" evidence="1">
    <location>
        <begin position="99"/>
        <end position="112"/>
    </location>
</feature>
<feature type="region of interest" description="Disordered" evidence="1">
    <location>
        <begin position="1"/>
        <end position="23"/>
    </location>
</feature>
<feature type="compositionally biased region" description="Basic and acidic residues" evidence="1">
    <location>
        <begin position="1"/>
        <end position="11"/>
    </location>
</feature>